<comment type="subcellular location">
    <subcellularLocation>
        <location evidence="1 9">Nucleus</location>
    </subcellularLocation>
</comment>
<dbReference type="EMBL" id="CP144060">
    <property type="protein sequence ID" value="WWD21111.1"/>
    <property type="molecule type" value="Genomic_DNA"/>
</dbReference>
<keyword evidence="4 9" id="KW-0805">Transcription regulation</keyword>
<proteinExistence type="inferred from homology"/>
<gene>
    <name evidence="9" type="primary">MED5</name>
    <name evidence="11" type="ORF">CI109_105592</name>
</gene>
<protein>
    <recommendedName>
        <fullName evidence="3 9">Mediator of RNA polymerase II transcription subunit 5</fullName>
    </recommendedName>
    <alternativeName>
        <fullName evidence="8 9">Mediator complex subunit 5</fullName>
    </alternativeName>
</protein>
<dbReference type="GO" id="GO:0006357">
    <property type="term" value="P:regulation of transcription by RNA polymerase II"/>
    <property type="evidence" value="ECO:0007669"/>
    <property type="project" value="InterPro"/>
</dbReference>
<evidence type="ECO:0000256" key="10">
    <source>
        <dbReference type="SAM" id="MobiDB-lite"/>
    </source>
</evidence>
<evidence type="ECO:0000256" key="6">
    <source>
        <dbReference type="ARBA" id="ARBA00023163"/>
    </source>
</evidence>
<evidence type="ECO:0000256" key="7">
    <source>
        <dbReference type="ARBA" id="ARBA00023242"/>
    </source>
</evidence>
<evidence type="ECO:0000256" key="8">
    <source>
        <dbReference type="ARBA" id="ARBA00031256"/>
    </source>
</evidence>
<organism evidence="11 12">
    <name type="scientific">Kwoniella shandongensis</name>
    <dbReference type="NCBI Taxonomy" id="1734106"/>
    <lineage>
        <taxon>Eukaryota</taxon>
        <taxon>Fungi</taxon>
        <taxon>Dikarya</taxon>
        <taxon>Basidiomycota</taxon>
        <taxon>Agaricomycotina</taxon>
        <taxon>Tremellomycetes</taxon>
        <taxon>Tremellales</taxon>
        <taxon>Cryptococcaceae</taxon>
        <taxon>Kwoniella</taxon>
    </lineage>
</organism>
<dbReference type="GO" id="GO:0016592">
    <property type="term" value="C:mediator complex"/>
    <property type="evidence" value="ECO:0007669"/>
    <property type="project" value="InterPro"/>
</dbReference>
<name>A0A5M6C2R2_9TREE</name>
<comment type="similarity">
    <text evidence="2 9">Belongs to the Mediator complex subunit 5 family.</text>
</comment>
<evidence type="ECO:0000256" key="9">
    <source>
        <dbReference type="RuleBase" id="RU364142"/>
    </source>
</evidence>
<evidence type="ECO:0000256" key="3">
    <source>
        <dbReference type="ARBA" id="ARBA00020628"/>
    </source>
</evidence>
<keyword evidence="12" id="KW-1185">Reference proteome</keyword>
<evidence type="ECO:0000256" key="1">
    <source>
        <dbReference type="ARBA" id="ARBA00004123"/>
    </source>
</evidence>
<dbReference type="Proteomes" id="UP000322225">
    <property type="component" value="Chromosome 10"/>
</dbReference>
<keyword evidence="6 9" id="KW-0804">Transcription</keyword>
<accession>A0A5M6C2R2</accession>
<sequence>MANEDLSLTELVGRAYARAIPPKKFVKLIQNRLEQNAPSDSEDDLAAAFIHHLLPHPPSILLTYLSQILTTPLVTSKTIFVHLLFYLSESDAPTISVLTSITNVLLSNPTGLEEPTIIPSLLSRPSKNNKVPDVGTSASASTPPPQTSTLSLLIPLFRLCASTPSSSLSVIVGRVISLLAPFPAPSLDVGLEAGGLLPVLPEEIVTPLRNCLGGLMADLSTHDTVARDADVQMGDASQLQTAQTGASSGVDTPLPLRPIISFLLHQAYRSSKWSHTVNYDQPHPSSPINHIVLIKMGSYLTPNPSEYLVALLETCVQDVVGKMAVGTIENVRSWQFLVEGIPNLLKWWKENSDPNWPIPTDLTVPLGAVLQGMLPAMTSFSDLVTQTYSSAIQSAEAEEESSGFTALEGWQIVPLQEVLVSKLVQLEVISSDEASVIALGTAVHAFTPGESLLNRLAGESTPHLPPLVHFIDYAFGAAPSFATELVKVIQSAPQIPPPENLFVHVSSQPKLLTALTSYISPPSLLDLLVKQLLDGPLDEAARAEDPQGYLIRYGEGVMFVEAAVAHFELELPDLLHDARRAISLVDLESSHKECLNGWVKAIFGSDGIEDQILLATSPQDLCKLTPTLIQQAIAAVTSGQIDLDTLHSGLSYFSQPLLSWCLGGVIGWLCREIERQGLLSALHLVVLQDLVMGHACPESLLRVNREGLNRLLGPNSGLGPVLESSGFDVAGVRNKLDLLGLNSVPSSPPQPLSTALQLIRHVEVAPTGWQTILLSSLDASLSSARGSTSTVIDIADDILFDASQLNGLETSSVTGGKTLVRFAPILFALQLREDTSPLLLHFIRNYLPTIFAPRSKDVSADVLVGIIKNSIHLSAALWGESRFAQSLLDELVDSIDYQMGKSVLNADETQAKRSAAAKKTVAREERLTPAQREVVENLIRGLRDDEGLRARWGEVIGRLDRLG</sequence>
<dbReference type="PANTHER" id="PTHR35784:SF1">
    <property type="entry name" value="MEDIATOR OF RNA POLYMERASE II TRANSCRIPTION SUBUNIT 5"/>
    <property type="match status" value="1"/>
</dbReference>
<dbReference type="GO" id="GO:0003712">
    <property type="term" value="F:transcription coregulator activity"/>
    <property type="evidence" value="ECO:0007669"/>
    <property type="project" value="InterPro"/>
</dbReference>
<evidence type="ECO:0000256" key="2">
    <source>
        <dbReference type="ARBA" id="ARBA00008782"/>
    </source>
</evidence>
<comment type="function">
    <text evidence="9">Component of the Mediator complex, a coactivator involved in the regulated transcription of nearly all RNA polymerase II-dependent genes. Mediator functions as a bridge to convey information from gene-specific regulatory proteins to the basal RNA polymerase II transcription machinery. Mediator is recruited to promoters by direct interactions with regulatory proteins and serves as a scaffold for the assembly of a functional preinitiation complex with RNA polymerase II and the general transcription factors.</text>
</comment>
<dbReference type="AlphaFoldDB" id="A0A5M6C2R2"/>
<reference evidence="11" key="2">
    <citation type="submission" date="2024-01" db="EMBL/GenBank/DDBJ databases">
        <title>Comparative genomics of Cryptococcus and Kwoniella reveals pathogenesis evolution and contrasting modes of karyotype evolution via chromosome fusion or intercentromeric recombination.</title>
        <authorList>
            <person name="Coelho M.A."/>
            <person name="David-Palma M."/>
            <person name="Shea T."/>
            <person name="Bowers K."/>
            <person name="McGinley-Smith S."/>
            <person name="Mohammad A.W."/>
            <person name="Gnirke A."/>
            <person name="Yurkov A.M."/>
            <person name="Nowrousian M."/>
            <person name="Sun S."/>
            <person name="Cuomo C.A."/>
            <person name="Heitman J."/>
        </authorList>
    </citation>
    <scope>NUCLEOTIDE SEQUENCE</scope>
    <source>
        <strain evidence="11">CBS 12478</strain>
    </source>
</reference>
<evidence type="ECO:0000256" key="4">
    <source>
        <dbReference type="ARBA" id="ARBA00023015"/>
    </source>
</evidence>
<dbReference type="Pfam" id="PF08689">
    <property type="entry name" value="Med5"/>
    <property type="match status" value="1"/>
</dbReference>
<evidence type="ECO:0000256" key="5">
    <source>
        <dbReference type="ARBA" id="ARBA00023159"/>
    </source>
</evidence>
<dbReference type="PANTHER" id="PTHR35784">
    <property type="entry name" value="MEDIATOR OF RNA POLYMERASE II TRANSCRIPTION SUBUNIT 5"/>
    <property type="match status" value="1"/>
</dbReference>
<reference evidence="11" key="1">
    <citation type="submission" date="2017-08" db="EMBL/GenBank/DDBJ databases">
        <authorList>
            <person name="Cuomo C."/>
            <person name="Billmyre B."/>
            <person name="Heitman J."/>
        </authorList>
    </citation>
    <scope>NUCLEOTIDE SEQUENCE</scope>
    <source>
        <strain evidence="11">CBS 12478</strain>
    </source>
</reference>
<evidence type="ECO:0000313" key="11">
    <source>
        <dbReference type="EMBL" id="WWD21111.1"/>
    </source>
</evidence>
<evidence type="ECO:0000313" key="12">
    <source>
        <dbReference type="Proteomes" id="UP000322225"/>
    </source>
</evidence>
<keyword evidence="5 9" id="KW-0010">Activator</keyword>
<dbReference type="OrthoDB" id="5549158at2759"/>
<feature type="compositionally biased region" description="Low complexity" evidence="10">
    <location>
        <begin position="136"/>
        <end position="146"/>
    </location>
</feature>
<feature type="region of interest" description="Disordered" evidence="10">
    <location>
        <begin position="121"/>
        <end position="146"/>
    </location>
</feature>
<keyword evidence="7 9" id="KW-0539">Nucleus</keyword>
<comment type="subunit">
    <text evidence="9">Component of the Mediator complex.</text>
</comment>
<dbReference type="InterPro" id="IPR014801">
    <property type="entry name" value="Mediator_Med5_fun"/>
</dbReference>